<protein>
    <submittedName>
        <fullName evidence="1">Ferredoxin</fullName>
    </submittedName>
</protein>
<dbReference type="Proteomes" id="UP000217211">
    <property type="component" value="Chromosome"/>
</dbReference>
<dbReference type="eggNOG" id="COG1600">
    <property type="taxonomic scope" value="Bacteria"/>
</dbReference>
<sequence>MTAGPASANDPIETIRAALRPHGLFLRGTVNFSEGEPAPGLTSGRAAACVLLIGNIGGSIWEPFARWRGDAADAGGMDPLDNWSKQAILPVAESTGATAYFPSDPPWQPFQQWAMRAEGLKPSPLGILIHSRYGLWHGYRGALGFDRAMPATGEVATGHACNACAQKPCVAACPAQALVSGLFDVRRCRTHLKCEVRACDCLASGCRSRDVCPVGQDYRYPAGQLRFHMAALRL</sequence>
<evidence type="ECO:0000313" key="1">
    <source>
        <dbReference type="EMBL" id="ASY63404.1"/>
    </source>
</evidence>
<dbReference type="RefSeq" id="WP_034850675.1">
    <property type="nucleotide sequence ID" value="NZ_AJQT01000005.1"/>
</dbReference>
<dbReference type="AlphaFoldDB" id="A0A249PCK7"/>
<keyword evidence="2" id="KW-1185">Reference proteome</keyword>
<dbReference type="OrthoDB" id="8279740at2"/>
<reference evidence="1 2" key="1">
    <citation type="submission" date="2017-08" db="EMBL/GenBank/DDBJ databases">
        <title>Multipartite genome sequences of Sinorhizobium species nodulating soybeans.</title>
        <authorList>
            <person name="Tian C.F."/>
        </authorList>
    </citation>
    <scope>NUCLEOTIDE SEQUENCE [LARGE SCALE GENOMIC DNA]</scope>
    <source>
        <strain evidence="1 2">CCBAU 05684</strain>
    </source>
</reference>
<name>A0A249PCK7_9HYPH</name>
<evidence type="ECO:0000313" key="2">
    <source>
        <dbReference type="Proteomes" id="UP000217211"/>
    </source>
</evidence>
<proteinExistence type="predicted"/>
<accession>A0A249PCK7</accession>
<gene>
    <name evidence="1" type="ORF">SJ05684_c19620</name>
</gene>
<organism evidence="1 2">
    <name type="scientific">Sinorhizobium sojae CCBAU 05684</name>
    <dbReference type="NCBI Taxonomy" id="716928"/>
    <lineage>
        <taxon>Bacteria</taxon>
        <taxon>Pseudomonadati</taxon>
        <taxon>Pseudomonadota</taxon>
        <taxon>Alphaproteobacteria</taxon>
        <taxon>Hyphomicrobiales</taxon>
        <taxon>Rhizobiaceae</taxon>
        <taxon>Sinorhizobium/Ensifer group</taxon>
        <taxon>Sinorhizobium</taxon>
    </lineage>
</organism>
<dbReference type="EMBL" id="CP023067">
    <property type="protein sequence ID" value="ASY63404.1"/>
    <property type="molecule type" value="Genomic_DNA"/>
</dbReference>
<dbReference type="KEGG" id="esj:SJ05684_c19620"/>
<dbReference type="STRING" id="716928.GCA_000261485_00106"/>